<accession>A0A699XFK3</accession>
<dbReference type="AlphaFoldDB" id="A0A699XFK3"/>
<organism evidence="1">
    <name type="scientific">Tanacetum cinerariifolium</name>
    <name type="common">Dalmatian daisy</name>
    <name type="synonym">Chrysanthemum cinerariifolium</name>
    <dbReference type="NCBI Taxonomy" id="118510"/>
    <lineage>
        <taxon>Eukaryota</taxon>
        <taxon>Viridiplantae</taxon>
        <taxon>Streptophyta</taxon>
        <taxon>Embryophyta</taxon>
        <taxon>Tracheophyta</taxon>
        <taxon>Spermatophyta</taxon>
        <taxon>Magnoliopsida</taxon>
        <taxon>eudicotyledons</taxon>
        <taxon>Gunneridae</taxon>
        <taxon>Pentapetalae</taxon>
        <taxon>asterids</taxon>
        <taxon>campanulids</taxon>
        <taxon>Asterales</taxon>
        <taxon>Asteraceae</taxon>
        <taxon>Asteroideae</taxon>
        <taxon>Anthemideae</taxon>
        <taxon>Anthemidinae</taxon>
        <taxon>Tanacetum</taxon>
    </lineage>
</organism>
<comment type="caution">
    <text evidence="1">The sequence shown here is derived from an EMBL/GenBank/DDBJ whole genome shotgun (WGS) entry which is preliminary data.</text>
</comment>
<reference evidence="1" key="1">
    <citation type="journal article" date="2019" name="Sci. Rep.">
        <title>Draft genome of Tanacetum cinerariifolium, the natural source of mosquito coil.</title>
        <authorList>
            <person name="Yamashiro T."/>
            <person name="Shiraishi A."/>
            <person name="Satake H."/>
            <person name="Nakayama K."/>
        </authorList>
    </citation>
    <scope>NUCLEOTIDE SEQUENCE</scope>
</reference>
<evidence type="ECO:0000313" key="1">
    <source>
        <dbReference type="EMBL" id="GFD58695.1"/>
    </source>
</evidence>
<name>A0A699XFK3_TANCI</name>
<protein>
    <submittedName>
        <fullName evidence="1">Uncharacterized protein</fullName>
    </submittedName>
</protein>
<proteinExistence type="predicted"/>
<dbReference type="EMBL" id="BKCJ011856119">
    <property type="protein sequence ID" value="GFD58695.1"/>
    <property type="molecule type" value="Genomic_DNA"/>
</dbReference>
<sequence length="77" mass="8102">PFGKEFFSIGCGHSTGADKGRLNKDSRSNAVGFCPTGRTPGLLVDPGPRWGFPSLLPGSETFRRTPEACSAPSCCTL</sequence>
<feature type="non-terminal residue" evidence="1">
    <location>
        <position position="1"/>
    </location>
</feature>
<gene>
    <name evidence="1" type="ORF">Tci_930664</name>
</gene>